<dbReference type="EMBL" id="GBRH01176027">
    <property type="protein sequence ID" value="JAE21869.1"/>
    <property type="molecule type" value="Transcribed_RNA"/>
</dbReference>
<sequence>MGWNWKFWYNRRREVRWGFLPKMLLYQLNDSLCIWEVSHSKDSHIA</sequence>
<dbReference type="AlphaFoldDB" id="A0A0A9GEJ3"/>
<accession>A0A0A9GEJ3</accession>
<proteinExistence type="predicted"/>
<reference evidence="1" key="1">
    <citation type="submission" date="2014-09" db="EMBL/GenBank/DDBJ databases">
        <authorList>
            <person name="Magalhaes I.L.F."/>
            <person name="Oliveira U."/>
            <person name="Santos F.R."/>
            <person name="Vidigal T.H.D.A."/>
            <person name="Brescovit A.D."/>
            <person name="Santos A.J."/>
        </authorList>
    </citation>
    <scope>NUCLEOTIDE SEQUENCE</scope>
    <source>
        <tissue evidence="1">Shoot tissue taken approximately 20 cm above the soil surface</tissue>
    </source>
</reference>
<protein>
    <submittedName>
        <fullName evidence="1">Uncharacterized protein</fullName>
    </submittedName>
</protein>
<name>A0A0A9GEJ3_ARUDO</name>
<evidence type="ECO:0000313" key="1">
    <source>
        <dbReference type="EMBL" id="JAE21869.1"/>
    </source>
</evidence>
<reference evidence="1" key="2">
    <citation type="journal article" date="2015" name="Data Brief">
        <title>Shoot transcriptome of the giant reed, Arundo donax.</title>
        <authorList>
            <person name="Barrero R.A."/>
            <person name="Guerrero F.D."/>
            <person name="Moolhuijzen P."/>
            <person name="Goolsby J.A."/>
            <person name="Tidwell J."/>
            <person name="Bellgard S.E."/>
            <person name="Bellgard M.I."/>
        </authorList>
    </citation>
    <scope>NUCLEOTIDE SEQUENCE</scope>
    <source>
        <tissue evidence="1">Shoot tissue taken approximately 20 cm above the soil surface</tissue>
    </source>
</reference>
<organism evidence="1">
    <name type="scientific">Arundo donax</name>
    <name type="common">Giant reed</name>
    <name type="synonym">Donax arundinaceus</name>
    <dbReference type="NCBI Taxonomy" id="35708"/>
    <lineage>
        <taxon>Eukaryota</taxon>
        <taxon>Viridiplantae</taxon>
        <taxon>Streptophyta</taxon>
        <taxon>Embryophyta</taxon>
        <taxon>Tracheophyta</taxon>
        <taxon>Spermatophyta</taxon>
        <taxon>Magnoliopsida</taxon>
        <taxon>Liliopsida</taxon>
        <taxon>Poales</taxon>
        <taxon>Poaceae</taxon>
        <taxon>PACMAD clade</taxon>
        <taxon>Arundinoideae</taxon>
        <taxon>Arundineae</taxon>
        <taxon>Arundo</taxon>
    </lineage>
</organism>